<accession>A0YBH3</accession>
<dbReference type="AlphaFoldDB" id="A0YBH3"/>
<protein>
    <submittedName>
        <fullName evidence="1">Uncharacterized protein</fullName>
    </submittedName>
</protein>
<dbReference type="Proteomes" id="UP000004931">
    <property type="component" value="Unassembled WGS sequence"/>
</dbReference>
<proteinExistence type="predicted"/>
<dbReference type="EMBL" id="AAVT01000002">
    <property type="protein sequence ID" value="EAW31903.1"/>
    <property type="molecule type" value="Genomic_DNA"/>
</dbReference>
<evidence type="ECO:0000313" key="1">
    <source>
        <dbReference type="EMBL" id="EAW31903.1"/>
    </source>
</evidence>
<gene>
    <name evidence="1" type="ORF">GP2143_05615</name>
</gene>
<name>A0YBH3_9GAMM</name>
<comment type="caution">
    <text evidence="1">The sequence shown here is derived from an EMBL/GenBank/DDBJ whole genome shotgun (WGS) entry which is preliminary data.</text>
</comment>
<evidence type="ECO:0000313" key="2">
    <source>
        <dbReference type="Proteomes" id="UP000004931"/>
    </source>
</evidence>
<sequence length="25" mass="2567">MLVGMIPEVGVVFLATYRGIGIGSS</sequence>
<organism evidence="1 2">
    <name type="scientific">marine gamma proteobacterium HTCC2143</name>
    <dbReference type="NCBI Taxonomy" id="247633"/>
    <lineage>
        <taxon>Bacteria</taxon>
        <taxon>Pseudomonadati</taxon>
        <taxon>Pseudomonadota</taxon>
        <taxon>Gammaproteobacteria</taxon>
        <taxon>Cellvibrionales</taxon>
        <taxon>Spongiibacteraceae</taxon>
        <taxon>BD1-7 clade</taxon>
    </lineage>
</organism>
<keyword evidence="2" id="KW-1185">Reference proteome</keyword>
<reference evidence="1 2" key="1">
    <citation type="journal article" date="2010" name="J. Bacteriol.">
        <title>Genome sequence of the oligotrophic marine Gammaproteobacterium HTCC2143, isolated from the Oregon Coast.</title>
        <authorList>
            <person name="Oh H.M."/>
            <person name="Kang I."/>
            <person name="Ferriera S."/>
            <person name="Giovannoni S.J."/>
            <person name="Cho J.C."/>
        </authorList>
    </citation>
    <scope>NUCLEOTIDE SEQUENCE [LARGE SCALE GENOMIC DNA]</scope>
    <source>
        <strain evidence="1 2">HTCC2143</strain>
    </source>
</reference>